<organism evidence="1 2">
    <name type="scientific">Pseudomonas phage vB_PaeM_PS119XW</name>
    <dbReference type="NCBI Taxonomy" id="2601632"/>
    <lineage>
        <taxon>Viruses</taxon>
        <taxon>Duplodnaviria</taxon>
        <taxon>Heunggongvirae</taxon>
        <taxon>Uroviricota</taxon>
        <taxon>Caudoviricetes</taxon>
        <taxon>Chimalliviridae</taxon>
        <taxon>Pawinskivirus</taxon>
        <taxon>Pawinskivirus PS119XW</taxon>
    </lineage>
</organism>
<dbReference type="Gene3D" id="3.30.420.10">
    <property type="entry name" value="Ribonuclease H-like superfamily/Ribonuclease H"/>
    <property type="match status" value="1"/>
</dbReference>
<keyword evidence="2" id="KW-1185">Reference proteome</keyword>
<dbReference type="Proteomes" id="UP000322144">
    <property type="component" value="Segment"/>
</dbReference>
<evidence type="ECO:0000313" key="1">
    <source>
        <dbReference type="EMBL" id="QEM41893.1"/>
    </source>
</evidence>
<dbReference type="KEGG" id="vg:77936914"/>
<dbReference type="GO" id="GO:0003676">
    <property type="term" value="F:nucleic acid binding"/>
    <property type="evidence" value="ECO:0007669"/>
    <property type="project" value="InterPro"/>
</dbReference>
<dbReference type="InterPro" id="IPR036397">
    <property type="entry name" value="RNaseH_sf"/>
</dbReference>
<proteinExistence type="predicted"/>
<dbReference type="EMBL" id="MN103543">
    <property type="protein sequence ID" value="QEM41893.1"/>
    <property type="molecule type" value="Genomic_DNA"/>
</dbReference>
<evidence type="ECO:0008006" key="3">
    <source>
        <dbReference type="Google" id="ProtNLM"/>
    </source>
</evidence>
<reference evidence="1 2" key="1">
    <citation type="submission" date="2019-06" db="EMBL/GenBank/DDBJ databases">
        <title>A distant relative of Phikzvirus genus phages from a therapeutic phage collection.</title>
        <authorList>
            <person name="Hejnowicz M.S."/>
            <person name="Dabrowski K."/>
            <person name="Gawor J."/>
            <person name="Weber-Dabrowska B."/>
            <person name="Gromadka R."/>
            <person name="Lobocka M.B."/>
        </authorList>
    </citation>
    <scope>NUCLEOTIDE SEQUENCE [LARGE SCALE GENOMIC DNA]</scope>
</reference>
<name>A0A5C1K8N3_9CAUD</name>
<evidence type="ECO:0000313" key="2">
    <source>
        <dbReference type="Proteomes" id="UP000322144"/>
    </source>
</evidence>
<sequence>MLQMPESDEPFRVASFDPGSSNLGQALLEHGFKNEGVAVKTAYTSVLRDTHPDYSMFGELHGSRVVRLMIMRDLILDFLRTHRPHAVIVESNYLGRFATSFAALVECVAVIRSALFEYDPFIPLYMVDPTTVKTNVGMKKIKGTDKEDVRRALVSRPDVVWGDVDHNQLDEHSIDAVAIGYYFLTQLF</sequence>
<accession>A0A5C1K8N3</accession>
<dbReference type="SUPFAM" id="SSF53098">
    <property type="entry name" value="Ribonuclease H-like"/>
    <property type="match status" value="1"/>
</dbReference>
<dbReference type="RefSeq" id="YP_010660904.1">
    <property type="nucleotide sequence ID" value="NC_070882.1"/>
</dbReference>
<protein>
    <recommendedName>
        <fullName evidence="3">Holliday junction resolvase</fullName>
    </recommendedName>
</protein>
<dbReference type="GeneID" id="77936914"/>
<dbReference type="InterPro" id="IPR012337">
    <property type="entry name" value="RNaseH-like_sf"/>
</dbReference>